<proteinExistence type="predicted"/>
<organism evidence="2 3">
    <name type="scientific">Rubroshorea leprosula</name>
    <dbReference type="NCBI Taxonomy" id="152421"/>
    <lineage>
        <taxon>Eukaryota</taxon>
        <taxon>Viridiplantae</taxon>
        <taxon>Streptophyta</taxon>
        <taxon>Embryophyta</taxon>
        <taxon>Tracheophyta</taxon>
        <taxon>Spermatophyta</taxon>
        <taxon>Magnoliopsida</taxon>
        <taxon>eudicotyledons</taxon>
        <taxon>Gunneridae</taxon>
        <taxon>Pentapetalae</taxon>
        <taxon>rosids</taxon>
        <taxon>malvids</taxon>
        <taxon>Malvales</taxon>
        <taxon>Dipterocarpaceae</taxon>
        <taxon>Rubroshorea</taxon>
    </lineage>
</organism>
<protein>
    <recommendedName>
        <fullName evidence="1">Reverse transcriptase Ty1/copia-type domain-containing protein</fullName>
    </recommendedName>
</protein>
<dbReference type="Proteomes" id="UP001054252">
    <property type="component" value="Unassembled WGS sequence"/>
</dbReference>
<comment type="caution">
    <text evidence="2">The sequence shown here is derived from an EMBL/GenBank/DDBJ whole genome shotgun (WGS) entry which is preliminary data.</text>
</comment>
<accession>A0AAV5KN92</accession>
<gene>
    <name evidence="2" type="ORF">SLEP1_g35448</name>
</gene>
<evidence type="ECO:0000313" key="2">
    <source>
        <dbReference type="EMBL" id="GKV26095.1"/>
    </source>
</evidence>
<reference evidence="2 3" key="1">
    <citation type="journal article" date="2021" name="Commun. Biol.">
        <title>The genome of Shorea leprosula (Dipterocarpaceae) highlights the ecological relevance of drought in aseasonal tropical rainforests.</title>
        <authorList>
            <person name="Ng K.K.S."/>
            <person name="Kobayashi M.J."/>
            <person name="Fawcett J.A."/>
            <person name="Hatakeyama M."/>
            <person name="Paape T."/>
            <person name="Ng C.H."/>
            <person name="Ang C.C."/>
            <person name="Tnah L.H."/>
            <person name="Lee C.T."/>
            <person name="Nishiyama T."/>
            <person name="Sese J."/>
            <person name="O'Brien M.J."/>
            <person name="Copetti D."/>
            <person name="Mohd Noor M.I."/>
            <person name="Ong R.C."/>
            <person name="Putra M."/>
            <person name="Sireger I.Z."/>
            <person name="Indrioko S."/>
            <person name="Kosugi Y."/>
            <person name="Izuno A."/>
            <person name="Isagi Y."/>
            <person name="Lee S.L."/>
            <person name="Shimizu K.K."/>
        </authorList>
    </citation>
    <scope>NUCLEOTIDE SEQUENCE [LARGE SCALE GENOMIC DNA]</scope>
    <source>
        <strain evidence="2">214</strain>
    </source>
</reference>
<evidence type="ECO:0000313" key="3">
    <source>
        <dbReference type="Proteomes" id="UP001054252"/>
    </source>
</evidence>
<keyword evidence="3" id="KW-1185">Reference proteome</keyword>
<dbReference type="InterPro" id="IPR013103">
    <property type="entry name" value="RVT_2"/>
</dbReference>
<name>A0AAV5KN92_9ROSI</name>
<dbReference type="SUPFAM" id="SSF56672">
    <property type="entry name" value="DNA/RNA polymerases"/>
    <property type="match status" value="1"/>
</dbReference>
<dbReference type="EMBL" id="BPVZ01000071">
    <property type="protein sequence ID" value="GKV26095.1"/>
    <property type="molecule type" value="Genomic_DNA"/>
</dbReference>
<dbReference type="AlphaFoldDB" id="A0AAV5KN92"/>
<evidence type="ECO:0000259" key="1">
    <source>
        <dbReference type="Pfam" id="PF07727"/>
    </source>
</evidence>
<sequence length="206" mass="23026">MPLNISVLNFNPFSKNMLHDASSHAAPGSTKDALPTRNALDNVESSSLISSISPVRSNPIDIELENEIINPPSSHPTQIDVKNVFLNGDLVEEVYMKPPPRLEHPPNKSLPSIWFETNHGMVLLLLYVDDMIITRDDILGIHDLRQFLNHKFEMKDLGVLSYFLGLEVTSYDDGYLLSQTKYAYDLISKAGFTDSKTSSTPLEPNV</sequence>
<dbReference type="Pfam" id="PF07727">
    <property type="entry name" value="RVT_2"/>
    <property type="match status" value="1"/>
</dbReference>
<dbReference type="InterPro" id="IPR043502">
    <property type="entry name" value="DNA/RNA_pol_sf"/>
</dbReference>
<feature type="domain" description="Reverse transcriptase Ty1/copia-type" evidence="1">
    <location>
        <begin position="119"/>
        <end position="203"/>
    </location>
</feature>